<organism evidence="2 3">
    <name type="scientific">Aristolochia fimbriata</name>
    <name type="common">White veined hardy Dutchman's pipe vine</name>
    <dbReference type="NCBI Taxonomy" id="158543"/>
    <lineage>
        <taxon>Eukaryota</taxon>
        <taxon>Viridiplantae</taxon>
        <taxon>Streptophyta</taxon>
        <taxon>Embryophyta</taxon>
        <taxon>Tracheophyta</taxon>
        <taxon>Spermatophyta</taxon>
        <taxon>Magnoliopsida</taxon>
        <taxon>Magnoliidae</taxon>
        <taxon>Piperales</taxon>
        <taxon>Aristolochiaceae</taxon>
        <taxon>Aristolochia</taxon>
    </lineage>
</organism>
<feature type="domain" description="FAD dependent oxidoreductase" evidence="1">
    <location>
        <begin position="78"/>
        <end position="451"/>
    </location>
</feature>
<evidence type="ECO:0000313" key="2">
    <source>
        <dbReference type="EMBL" id="KAG9456247.1"/>
    </source>
</evidence>
<protein>
    <recommendedName>
        <fullName evidence="1">FAD dependent oxidoreductase domain-containing protein</fullName>
    </recommendedName>
</protein>
<dbReference type="Gene3D" id="3.30.9.10">
    <property type="entry name" value="D-Amino Acid Oxidase, subunit A, domain 2"/>
    <property type="match status" value="1"/>
</dbReference>
<dbReference type="PANTHER" id="PTHR13847:SF261">
    <property type="entry name" value="FAD-DEPENDENT OXIDOREDUCTASE FAMILY PROTEIN"/>
    <property type="match status" value="1"/>
</dbReference>
<reference evidence="2 3" key="1">
    <citation type="submission" date="2021-07" db="EMBL/GenBank/DDBJ databases">
        <title>The Aristolochia fimbriata genome: insights into angiosperm evolution, floral development and chemical biosynthesis.</title>
        <authorList>
            <person name="Jiao Y."/>
        </authorList>
    </citation>
    <scope>NUCLEOTIDE SEQUENCE [LARGE SCALE GENOMIC DNA]</scope>
    <source>
        <strain evidence="2">IBCAS-2021</strain>
        <tissue evidence="2">Leaf</tissue>
    </source>
</reference>
<dbReference type="PANTHER" id="PTHR13847">
    <property type="entry name" value="SARCOSINE DEHYDROGENASE-RELATED"/>
    <property type="match status" value="1"/>
</dbReference>
<proteinExistence type="predicted"/>
<dbReference type="SUPFAM" id="SSF51971">
    <property type="entry name" value="Nucleotide-binding domain"/>
    <property type="match status" value="1"/>
</dbReference>
<dbReference type="GO" id="GO:0005737">
    <property type="term" value="C:cytoplasm"/>
    <property type="evidence" value="ECO:0007669"/>
    <property type="project" value="TreeGrafter"/>
</dbReference>
<accession>A0AAV7F554</accession>
<dbReference type="EMBL" id="JAINDJ010000002">
    <property type="protein sequence ID" value="KAG9456247.1"/>
    <property type="molecule type" value="Genomic_DNA"/>
</dbReference>
<dbReference type="Gene3D" id="3.50.50.60">
    <property type="entry name" value="FAD/NAD(P)-binding domain"/>
    <property type="match status" value="1"/>
</dbReference>
<gene>
    <name evidence="2" type="ORF">H6P81_000755</name>
</gene>
<evidence type="ECO:0000313" key="3">
    <source>
        <dbReference type="Proteomes" id="UP000825729"/>
    </source>
</evidence>
<dbReference type="InterPro" id="IPR036188">
    <property type="entry name" value="FAD/NAD-bd_sf"/>
</dbReference>
<keyword evidence="3" id="KW-1185">Reference proteome</keyword>
<dbReference type="Pfam" id="PF01266">
    <property type="entry name" value="DAO"/>
    <property type="match status" value="1"/>
</dbReference>
<dbReference type="AlphaFoldDB" id="A0AAV7F554"/>
<evidence type="ECO:0000259" key="1">
    <source>
        <dbReference type="Pfam" id="PF01266"/>
    </source>
</evidence>
<name>A0AAV7F554_ARIFI</name>
<sequence>MATALCGVSTVCSSNRRAGEVDSAANIRTCLEGKKQLLMDQRTNPRRCSRPGKATKRTAPLRVLSASYSSSTAQPRKCAVLGAGFAGLSVVWHLLKHSPKESNLCIDIYDEIGIGGGASGVAGGLLHPYSPKAKLLWKAAECWRECQNLLATAEAAANARALDSNTISARRLVWRRGIMKPATAAKNVDILKKNAQNGLGSCRLEFMNRDAAQNLLSNLCVPFDSAVYMPQAMNVHPQRYLQALFLACQNLVQDFTASGYKRKEIHVYKETINDLGQLAGDYDVVVLCLGAKANMLPELQGKLPLRLCRGVVAHLALPKDKSGEYPDGSPSILSDAWVAAQGTRNLVMGSTWDWSSKNSSPFVSPEEASTAMDELTTKMSVVYPSIRNWTLTDARAGLRAMPPLTPLGSLPVLGCLDEIVPGSTNCKYWIVGGLGSRGLLYHGWLGKLMANAVLLCTEDVLPLELISWKKKQ</sequence>
<dbReference type="Proteomes" id="UP000825729">
    <property type="component" value="Unassembled WGS sequence"/>
</dbReference>
<comment type="caution">
    <text evidence="2">The sequence shown here is derived from an EMBL/GenBank/DDBJ whole genome shotgun (WGS) entry which is preliminary data.</text>
</comment>
<dbReference type="InterPro" id="IPR006076">
    <property type="entry name" value="FAD-dep_OxRdtase"/>
</dbReference>